<protein>
    <submittedName>
        <fullName evidence="1">Zn finger containing protein</fullName>
    </submittedName>
</protein>
<dbReference type="Pfam" id="PF23430">
    <property type="entry name" value="DUF7117"/>
    <property type="match status" value="1"/>
</dbReference>
<evidence type="ECO:0000313" key="1">
    <source>
        <dbReference type="EMBL" id="QSG08694.1"/>
    </source>
</evidence>
<sequence>MKIRGERECQSCGARWSYYETGSITCPECGSVRSVGVDERTEHTDNPADLDLASIVDNLDAEPIDRVAERAVEQCREYVRQRGFIRGGELRQLDTEFVMAVELQYIASEIARSMRVTEDEQQYFLSLVRGLTDGDRPDPEAVPDSLAAARGLAIAAIIDAYRRDLTRHLSEHPDSETRTTMGRFVDHRKRIEALDGSIPPENAEAILDGLIALSKYATGDQSALETARDRLDGLD</sequence>
<dbReference type="RefSeq" id="WP_229111926.1">
    <property type="nucleotide sequence ID" value="NZ_CP064788.1"/>
</dbReference>
<reference evidence="1 2" key="1">
    <citation type="submission" date="2020-11" db="EMBL/GenBank/DDBJ databases">
        <title>Carbohydrate-dependent, anaerobic sulfur respiration: A novel catabolism in halophilic archaea.</title>
        <authorList>
            <person name="Sorokin D.Y."/>
            <person name="Messina E."/>
            <person name="Smedile F."/>
            <person name="La Cono V."/>
            <person name="Hallsworth J.E."/>
            <person name="Yakimov M.M."/>
        </authorList>
    </citation>
    <scope>NUCLEOTIDE SEQUENCE [LARGE SCALE GENOMIC DNA]</scope>
    <source>
        <strain evidence="1 2">HSR12-2</strain>
    </source>
</reference>
<dbReference type="AlphaFoldDB" id="A0A897N837"/>
<gene>
    <name evidence="1" type="ORF">HSR122_1297</name>
</gene>
<organism evidence="1 2">
    <name type="scientific">Halapricum desulfuricans</name>
    <dbReference type="NCBI Taxonomy" id="2841257"/>
    <lineage>
        <taxon>Archaea</taxon>
        <taxon>Methanobacteriati</taxon>
        <taxon>Methanobacteriota</taxon>
        <taxon>Stenosarchaea group</taxon>
        <taxon>Halobacteria</taxon>
        <taxon>Halobacteriales</taxon>
        <taxon>Haloarculaceae</taxon>
        <taxon>Halapricum</taxon>
    </lineage>
</organism>
<name>A0A897N837_9EURY</name>
<dbReference type="KEGG" id="hds:HSR122_1297"/>
<dbReference type="Proteomes" id="UP000662973">
    <property type="component" value="Chromosome"/>
</dbReference>
<dbReference type="GeneID" id="68851939"/>
<evidence type="ECO:0000313" key="2">
    <source>
        <dbReference type="Proteomes" id="UP000662973"/>
    </source>
</evidence>
<proteinExistence type="predicted"/>
<dbReference type="EMBL" id="CP064788">
    <property type="protein sequence ID" value="QSG08694.1"/>
    <property type="molecule type" value="Genomic_DNA"/>
</dbReference>
<dbReference type="InterPro" id="IPR055541">
    <property type="entry name" value="DUF7117"/>
</dbReference>
<keyword evidence="2" id="KW-1185">Reference proteome</keyword>
<accession>A0A897N837</accession>